<name>A0A2T2NGN8_CORCC</name>
<sequence length="154" mass="16910">MEARHGLDGDVLMSRHRATMFASGEIRRINQPGKHHGLDMTSPVAERRSWAYFCGRLCRKGGLALLIPMAHRPNSLCMSPEPGSTESWFAAIRAAVAVGTLHASSRPSLGRRWRAGSTLDCRSWARVSALPWGSWAKECAKARWMRRAGRGGGG</sequence>
<reference evidence="1 2" key="1">
    <citation type="journal article" date="2018" name="Front. Microbiol.">
        <title>Genome-Wide Analysis of Corynespora cassiicola Leaf Fall Disease Putative Effectors.</title>
        <authorList>
            <person name="Lopez D."/>
            <person name="Ribeiro S."/>
            <person name="Label P."/>
            <person name="Fumanal B."/>
            <person name="Venisse J.S."/>
            <person name="Kohler A."/>
            <person name="de Oliveira R.R."/>
            <person name="Labutti K."/>
            <person name="Lipzen A."/>
            <person name="Lail K."/>
            <person name="Bauer D."/>
            <person name="Ohm R.A."/>
            <person name="Barry K.W."/>
            <person name="Spatafora J."/>
            <person name="Grigoriev I.V."/>
            <person name="Martin F.M."/>
            <person name="Pujade-Renaud V."/>
        </authorList>
    </citation>
    <scope>NUCLEOTIDE SEQUENCE [LARGE SCALE GENOMIC DNA]</scope>
    <source>
        <strain evidence="1 2">Philippines</strain>
    </source>
</reference>
<evidence type="ECO:0000313" key="2">
    <source>
        <dbReference type="Proteomes" id="UP000240883"/>
    </source>
</evidence>
<proteinExistence type="predicted"/>
<organism evidence="1 2">
    <name type="scientific">Corynespora cassiicola Philippines</name>
    <dbReference type="NCBI Taxonomy" id="1448308"/>
    <lineage>
        <taxon>Eukaryota</taxon>
        <taxon>Fungi</taxon>
        <taxon>Dikarya</taxon>
        <taxon>Ascomycota</taxon>
        <taxon>Pezizomycotina</taxon>
        <taxon>Dothideomycetes</taxon>
        <taxon>Pleosporomycetidae</taxon>
        <taxon>Pleosporales</taxon>
        <taxon>Corynesporascaceae</taxon>
        <taxon>Corynespora</taxon>
    </lineage>
</organism>
<dbReference type="Proteomes" id="UP000240883">
    <property type="component" value="Unassembled WGS sequence"/>
</dbReference>
<gene>
    <name evidence="1" type="ORF">BS50DRAFT_73681</name>
</gene>
<dbReference type="EMBL" id="KZ678138">
    <property type="protein sequence ID" value="PSN64426.1"/>
    <property type="molecule type" value="Genomic_DNA"/>
</dbReference>
<dbReference type="AlphaFoldDB" id="A0A2T2NGN8"/>
<evidence type="ECO:0000313" key="1">
    <source>
        <dbReference type="EMBL" id="PSN64426.1"/>
    </source>
</evidence>
<protein>
    <submittedName>
        <fullName evidence="1">Uncharacterized protein</fullName>
    </submittedName>
</protein>
<accession>A0A2T2NGN8</accession>
<keyword evidence="2" id="KW-1185">Reference proteome</keyword>